<dbReference type="EMBL" id="MWDB01000010">
    <property type="protein sequence ID" value="OQB41802.1"/>
    <property type="molecule type" value="Genomic_DNA"/>
</dbReference>
<proteinExistence type="predicted"/>
<protein>
    <submittedName>
        <fullName evidence="1">Uncharacterized protein</fullName>
    </submittedName>
</protein>
<gene>
    <name evidence="1" type="ORF">BWY04_00595</name>
</gene>
<dbReference type="AlphaFoldDB" id="A0A1V5ZP60"/>
<comment type="caution">
    <text evidence="1">The sequence shown here is derived from an EMBL/GenBank/DDBJ whole genome shotgun (WGS) entry which is preliminary data.</text>
</comment>
<evidence type="ECO:0000313" key="1">
    <source>
        <dbReference type="EMBL" id="OQB41802.1"/>
    </source>
</evidence>
<name>A0A1V5ZP60_9BACT</name>
<sequence>MEDVVEEVFGEIWDETDDEVDSIRAYENGSYLFHSEVRVEEVLGRFDLEFDDIEMEESVFSGETI</sequence>
<accession>A0A1V5ZP60</accession>
<dbReference type="Proteomes" id="UP000485621">
    <property type="component" value="Unassembled WGS sequence"/>
</dbReference>
<reference evidence="1" key="1">
    <citation type="submission" date="2017-02" db="EMBL/GenBank/DDBJ databases">
        <title>Delving into the versatile metabolic prowess of the omnipresent phylum Bacteroidetes.</title>
        <authorList>
            <person name="Nobu M.K."/>
            <person name="Mei R."/>
            <person name="Narihiro T."/>
            <person name="Kuroda K."/>
            <person name="Liu W.-T."/>
        </authorList>
    </citation>
    <scope>NUCLEOTIDE SEQUENCE</scope>
    <source>
        <strain evidence="1">ADurb.Bin160</strain>
    </source>
</reference>
<organism evidence="1">
    <name type="scientific">candidate division CPR1 bacterium ADurb.Bin160</name>
    <dbReference type="NCBI Taxonomy" id="1852826"/>
    <lineage>
        <taxon>Bacteria</taxon>
        <taxon>candidate division CPR1</taxon>
    </lineage>
</organism>